<accession>A0ABN7V9R7</accession>
<evidence type="ECO:0000313" key="3">
    <source>
        <dbReference type="Proteomes" id="UP000789901"/>
    </source>
</evidence>
<name>A0ABN7V9R7_GIGMA</name>
<feature type="region of interest" description="Disordered" evidence="1">
    <location>
        <begin position="40"/>
        <end position="67"/>
    </location>
</feature>
<dbReference type="Proteomes" id="UP000789901">
    <property type="component" value="Unassembled WGS sequence"/>
</dbReference>
<evidence type="ECO:0000313" key="2">
    <source>
        <dbReference type="EMBL" id="CAG8741586.1"/>
    </source>
</evidence>
<gene>
    <name evidence="2" type="ORF">GMARGA_LOCUS15437</name>
</gene>
<proteinExistence type="predicted"/>
<keyword evidence="3" id="KW-1185">Reference proteome</keyword>
<protein>
    <submittedName>
        <fullName evidence="2">11757_t:CDS:1</fullName>
    </submittedName>
</protein>
<dbReference type="EMBL" id="CAJVQB010010633">
    <property type="protein sequence ID" value="CAG8741586.1"/>
    <property type="molecule type" value="Genomic_DNA"/>
</dbReference>
<comment type="caution">
    <text evidence="2">The sequence shown here is derived from an EMBL/GenBank/DDBJ whole genome shotgun (WGS) entry which is preliminary data.</text>
</comment>
<organism evidence="2 3">
    <name type="scientific">Gigaspora margarita</name>
    <dbReference type="NCBI Taxonomy" id="4874"/>
    <lineage>
        <taxon>Eukaryota</taxon>
        <taxon>Fungi</taxon>
        <taxon>Fungi incertae sedis</taxon>
        <taxon>Mucoromycota</taxon>
        <taxon>Glomeromycotina</taxon>
        <taxon>Glomeromycetes</taxon>
        <taxon>Diversisporales</taxon>
        <taxon>Gigasporaceae</taxon>
        <taxon>Gigaspora</taxon>
    </lineage>
</organism>
<sequence>METEEQALQSRKLIQKENFSKNQPVNEQIYLKRLYQDLNNSRTSEKDKNTRDSIQHKRFQKPKEDKVQPVESEIENFINLRCKHIQNKQSKMLNSLLDCSYNIVKIDRILDQERYTLQR</sequence>
<reference evidence="2 3" key="1">
    <citation type="submission" date="2021-06" db="EMBL/GenBank/DDBJ databases">
        <authorList>
            <person name="Kallberg Y."/>
            <person name="Tangrot J."/>
            <person name="Rosling A."/>
        </authorList>
    </citation>
    <scope>NUCLEOTIDE SEQUENCE [LARGE SCALE GENOMIC DNA]</scope>
    <source>
        <strain evidence="2 3">120-4 pot B 10/14</strain>
    </source>
</reference>
<evidence type="ECO:0000256" key="1">
    <source>
        <dbReference type="SAM" id="MobiDB-lite"/>
    </source>
</evidence>
<feature type="compositionally biased region" description="Basic and acidic residues" evidence="1">
    <location>
        <begin position="43"/>
        <end position="67"/>
    </location>
</feature>